<name>A0A7S0RHC9_9CHLO</name>
<feature type="compositionally biased region" description="Polar residues" evidence="1">
    <location>
        <begin position="124"/>
        <end position="138"/>
    </location>
</feature>
<evidence type="ECO:0000313" key="3">
    <source>
        <dbReference type="EMBL" id="CAD8676698.1"/>
    </source>
</evidence>
<accession>A0A7S0RHC9</accession>
<dbReference type="Gene3D" id="1.20.120.1630">
    <property type="match status" value="1"/>
</dbReference>
<protein>
    <recommendedName>
        <fullName evidence="4">Steroid 5-alpha reductase C-terminal domain-containing protein</fullName>
    </recommendedName>
</protein>
<organism evidence="3">
    <name type="scientific">Chlamydomonas leiostraca</name>
    <dbReference type="NCBI Taxonomy" id="1034604"/>
    <lineage>
        <taxon>Eukaryota</taxon>
        <taxon>Viridiplantae</taxon>
        <taxon>Chlorophyta</taxon>
        <taxon>core chlorophytes</taxon>
        <taxon>Chlorophyceae</taxon>
        <taxon>CS clade</taxon>
        <taxon>Chlamydomonadales</taxon>
        <taxon>Chlamydomonadaceae</taxon>
        <taxon>Chlamydomonas</taxon>
    </lineage>
</organism>
<keyword evidence="2" id="KW-0812">Transmembrane</keyword>
<dbReference type="Pfam" id="PF06966">
    <property type="entry name" value="DUF1295"/>
    <property type="match status" value="1"/>
</dbReference>
<feature type="transmembrane region" description="Helical" evidence="2">
    <location>
        <begin position="238"/>
        <end position="255"/>
    </location>
</feature>
<evidence type="ECO:0000256" key="2">
    <source>
        <dbReference type="SAM" id="Phobius"/>
    </source>
</evidence>
<feature type="transmembrane region" description="Helical" evidence="2">
    <location>
        <begin position="409"/>
        <end position="430"/>
    </location>
</feature>
<keyword evidence="2" id="KW-0472">Membrane</keyword>
<evidence type="ECO:0008006" key="4">
    <source>
        <dbReference type="Google" id="ProtNLM"/>
    </source>
</evidence>
<evidence type="ECO:0000256" key="1">
    <source>
        <dbReference type="SAM" id="MobiDB-lite"/>
    </source>
</evidence>
<keyword evidence="2" id="KW-1133">Transmembrane helix</keyword>
<dbReference type="PANTHER" id="PTHR32251:SF23">
    <property type="entry name" value="3-OXO-5-ALPHA-STEROID 4-DEHYDROGENASE (DUF1295)"/>
    <property type="match status" value="1"/>
</dbReference>
<feature type="region of interest" description="Disordered" evidence="1">
    <location>
        <begin position="77"/>
        <end position="185"/>
    </location>
</feature>
<dbReference type="EMBL" id="HBFB01013501">
    <property type="protein sequence ID" value="CAD8676698.1"/>
    <property type="molecule type" value="Transcribed_RNA"/>
</dbReference>
<gene>
    <name evidence="3" type="ORF">CLEI1391_LOCUS7579</name>
</gene>
<proteinExistence type="predicted"/>
<feature type="transmembrane region" description="Helical" evidence="2">
    <location>
        <begin position="275"/>
        <end position="293"/>
    </location>
</feature>
<dbReference type="PROSITE" id="PS50244">
    <property type="entry name" value="S5A_REDUCTASE"/>
    <property type="match status" value="1"/>
</dbReference>
<dbReference type="PANTHER" id="PTHR32251">
    <property type="entry name" value="3-OXO-5-ALPHA-STEROID 4-DEHYDROGENASE"/>
    <property type="match status" value="1"/>
</dbReference>
<feature type="compositionally biased region" description="Low complexity" evidence="1">
    <location>
        <begin position="139"/>
        <end position="157"/>
    </location>
</feature>
<reference evidence="3" key="1">
    <citation type="submission" date="2021-01" db="EMBL/GenBank/DDBJ databases">
        <authorList>
            <person name="Corre E."/>
            <person name="Pelletier E."/>
            <person name="Niang G."/>
            <person name="Scheremetjew M."/>
            <person name="Finn R."/>
            <person name="Kale V."/>
            <person name="Holt S."/>
            <person name="Cochrane G."/>
            <person name="Meng A."/>
            <person name="Brown T."/>
            <person name="Cohen L."/>
        </authorList>
    </citation>
    <scope>NUCLEOTIDE SEQUENCE</scope>
    <source>
        <strain evidence="3">SAG 11-49</strain>
    </source>
</reference>
<dbReference type="AlphaFoldDB" id="A0A7S0RHC9"/>
<sequence length="539" mass="61060">MAEYVGRDVIIPGSEWQPKQSQPAQGFIVKLTRPNGVYPKGRYEIYCVDDRQRYMFPVHKFPEEWILDSANFISLRSPSKSPARKSVGGSAVLSPPRGRTRAGSSAVKAARRLLSPEGEEQPVQAANVSTSPPLQSGMVTPVTVPTSPVRSPSPSQRRSPKRGRTPKSLLKSASTPSRNAGRGVRWLEVERAQESARKNFTVVPKLPMGQNLLNAAIMVAVALPALLVGLLTCTQWRAWVPQLAAAHPLLGWLLSPSVQQGLAWLSAFGRGSHPLWVVNVLLLLNVDVLFYVISRLQGNTWLIDPYWTIIPVMIQLFYANHPAAVADATRAQVAQWLLWAWSARLTYSYFRREEWQFGAREDWRYTDLARTHTRNWWWLSFLATYLVQHAMLWGITLPLYMVYTNPAPWGPWDTIAALAAAAGMCCSWVADNQLRAFMKANEERMRADKPLVLILETGLWKHSRHPNYFGEQLFWWGLGLFATGLGHPEVLCGALFNSLCMVEVTRMTEARMTRRAERRALYEEYQRRTNMWLPWPRAA</sequence>
<dbReference type="InterPro" id="IPR010721">
    <property type="entry name" value="UstE-like"/>
</dbReference>
<feature type="transmembrane region" description="Helical" evidence="2">
    <location>
        <begin position="376"/>
        <end position="403"/>
    </location>
</feature>
<dbReference type="GO" id="GO:0016020">
    <property type="term" value="C:membrane"/>
    <property type="evidence" value="ECO:0007669"/>
    <property type="project" value="TreeGrafter"/>
</dbReference>
<feature type="transmembrane region" description="Helical" evidence="2">
    <location>
        <begin position="212"/>
        <end position="231"/>
    </location>
</feature>